<evidence type="ECO:0008006" key="2">
    <source>
        <dbReference type="Google" id="ProtNLM"/>
    </source>
</evidence>
<sequence>MIIATIAASVINTGVVAGFFDDLVDDLQNGSLESLVSDVVSDVTDVVSDVASEIGKAQDNSDTKSNAGSDDVLDGLGGLFENSDETDDTDDYAEEEVFEDSINNEDNKIVVNYDQLSKKTSFFGPEDPKQYLDDKPFTGIVDHRWEKSGNRYRIHYKDGLKHGLETAWYKNDSLKHTFTRTNGMRLSSKEKQWYENGNKKYEAAKNLELGPTMEWHENGQLGIKNELDVKNKYLTKERWREDGTRLFKEGWIQSKDKNYGFQRERFVKLQKWDEEGIKTFDTSGYLVGYEENIDKVADLAYKWPDRHDKYDDFYLAQYDQKDDLGSFLTISSLPVGTDADSCYYQNVVSRDYGWEIKKNVVQTSHSKDGYVITSNDLLQNCVSPAYKACKEDKNDTNACDQLFYQGVYSSEDAALRTQRQNLLKLERRLILKKAEALKKKYAKTWNEDITGIKRPTIIRTRESNIPLVLEGKLQDKITDIGKYTHFSIGLGGVKKTVTKKQTIAMDISKKDSSKVVEKDLMFDKLYVVVNKKDVVNGYTNVPRAFYGDKPYTGFTITKYDNFAKAPKSPIVDRLFSNLYDGRGYEGHFVKEVVEYKDGYLYGDSYGFYPNGRPSMHKKYKNGTLFDTKTWDPFGYLVSEIIFKDGAAVEERLYDENFDQAFLEGHELYPDTELPLLTSEIDIFNKQWLNTLNEFYGERKLSINTVAPLLQLDYWDGLVKTYWPNGNLQTEEEYWAGSRHGEVRIFEPVEIDPETKKQKVRKIIYYKLGREQAHLNILGFDYRESLRRATLDYECGGGNFAECVLKGVKNRLQVKVETSLEDGDKKYTHTATWGRDNKKLAIELGIKRNLKNITTSVNTAQCVTHYSKLKPQVNKILVKISIDVANTENTDYIVSKCEEARKKYYSDQYIANADCKSVDKQSMMYGKGFNDSKYQTFGLEELKDHYIKDPVLACLVGTYAGSDYYQHMRIIDKGDKASGLSSNPFMQDNGSSCDSSKGDLCFGRVSKNPALINNKYLDLSNWEKLSKKKSALIEK</sequence>
<proteinExistence type="predicted"/>
<dbReference type="SUPFAM" id="SSF82185">
    <property type="entry name" value="Histone H3 K4-specific methyltransferase SET7/9 N-terminal domain"/>
    <property type="match status" value="2"/>
</dbReference>
<dbReference type="EMBL" id="FPHQ01000315">
    <property type="protein sequence ID" value="SFV78184.1"/>
    <property type="molecule type" value="Genomic_DNA"/>
</dbReference>
<evidence type="ECO:0000313" key="1">
    <source>
        <dbReference type="EMBL" id="SFV78184.1"/>
    </source>
</evidence>
<reference evidence="1" key="1">
    <citation type="submission" date="2016-10" db="EMBL/GenBank/DDBJ databases">
        <authorList>
            <person name="de Groot N.N."/>
        </authorList>
    </citation>
    <scope>NUCLEOTIDE SEQUENCE</scope>
</reference>
<dbReference type="Gene3D" id="2.20.110.10">
    <property type="entry name" value="Histone H3 K4-specific methyltransferase SET7/9 N-terminal domain"/>
    <property type="match status" value="1"/>
</dbReference>
<dbReference type="InterPro" id="IPR011652">
    <property type="entry name" value="MORN_2"/>
</dbReference>
<organism evidence="1">
    <name type="scientific">hydrothermal vent metagenome</name>
    <dbReference type="NCBI Taxonomy" id="652676"/>
    <lineage>
        <taxon>unclassified sequences</taxon>
        <taxon>metagenomes</taxon>
        <taxon>ecological metagenomes</taxon>
    </lineage>
</organism>
<gene>
    <name evidence="1" type="ORF">MNB_SUP05-10-150</name>
</gene>
<dbReference type="AlphaFoldDB" id="A0A1W1DC64"/>
<dbReference type="Pfam" id="PF07661">
    <property type="entry name" value="MORN_2"/>
    <property type="match status" value="1"/>
</dbReference>
<protein>
    <recommendedName>
        <fullName evidence="2">Phophatidylinositol-4-phosphate 5-kinase</fullName>
    </recommendedName>
</protein>
<accession>A0A1W1DC64</accession>
<name>A0A1W1DC64_9ZZZZ</name>